<evidence type="ECO:0000313" key="8">
    <source>
        <dbReference type="EMBL" id="OAE20370.1"/>
    </source>
</evidence>
<dbReference type="InterPro" id="IPR054502">
    <property type="entry name" value="bHLH-TF_ACT-like_plant"/>
</dbReference>
<dbReference type="InterPro" id="IPR036638">
    <property type="entry name" value="HLH_DNA-bd_sf"/>
</dbReference>
<dbReference type="PROSITE" id="PS50888">
    <property type="entry name" value="BHLH"/>
    <property type="match status" value="1"/>
</dbReference>
<dbReference type="EMBL" id="AP019871">
    <property type="protein sequence ID" value="BBN13565.1"/>
    <property type="molecule type" value="Genomic_DNA"/>
</dbReference>
<keyword evidence="4" id="KW-0539">Nucleus</keyword>
<dbReference type="EMBL" id="LVLJ01003624">
    <property type="protein sequence ID" value="OAE20370.1"/>
    <property type="molecule type" value="Genomic_DNA"/>
</dbReference>
<feature type="region of interest" description="Disordered" evidence="5">
    <location>
        <begin position="308"/>
        <end position="329"/>
    </location>
</feature>
<keyword evidence="3" id="KW-0804">Transcription</keyword>
<evidence type="ECO:0000313" key="9">
    <source>
        <dbReference type="Proteomes" id="UP000077202"/>
    </source>
</evidence>
<keyword evidence="2" id="KW-0805">Transcription regulation</keyword>
<dbReference type="InterPro" id="IPR011598">
    <property type="entry name" value="bHLH_dom"/>
</dbReference>
<dbReference type="Gene3D" id="4.10.280.10">
    <property type="entry name" value="Helix-loop-helix DNA-binding domain"/>
    <property type="match status" value="1"/>
</dbReference>
<feature type="domain" description="BHLH" evidence="6">
    <location>
        <begin position="235"/>
        <end position="284"/>
    </location>
</feature>
<evidence type="ECO:0000256" key="3">
    <source>
        <dbReference type="ARBA" id="ARBA00023163"/>
    </source>
</evidence>
<dbReference type="PANTHER" id="PTHR45959">
    <property type="entry name" value="BHLH TRANSCRIPTION FACTOR"/>
    <property type="match status" value="1"/>
</dbReference>
<feature type="region of interest" description="Disordered" evidence="5">
    <location>
        <begin position="185"/>
        <end position="208"/>
    </location>
</feature>
<dbReference type="Proteomes" id="UP001162541">
    <property type="component" value="Chromosome 6"/>
</dbReference>
<reference evidence="10" key="3">
    <citation type="journal article" date="2020" name="Curr. Biol.">
        <title>Chromatin organization in early land plants reveals an ancestral association between H3K27me3, transposons, and constitutive heterochromatin.</title>
        <authorList>
            <person name="Montgomery S.A."/>
            <person name="Tanizawa Y."/>
            <person name="Galik B."/>
            <person name="Wang N."/>
            <person name="Ito T."/>
            <person name="Mochizuki T."/>
            <person name="Akimcheva S."/>
            <person name="Bowman J.L."/>
            <person name="Cognat V."/>
            <person name="Marechal-Drouard L."/>
            <person name="Ekker H."/>
            <person name="Hong S.F."/>
            <person name="Kohchi T."/>
            <person name="Lin S.S."/>
            <person name="Liu L.D."/>
            <person name="Nakamura Y."/>
            <person name="Valeeva L.R."/>
            <person name="Shakirov E.V."/>
            <person name="Shippen D.E."/>
            <person name="Wei W.L."/>
            <person name="Yagura M."/>
            <person name="Yamaoka S."/>
            <person name="Yamato K.T."/>
            <person name="Liu C."/>
            <person name="Berger F."/>
        </authorList>
    </citation>
    <scope>NUCLEOTIDE SEQUENCE [LARGE SCALE GENOMIC DNA]</scope>
    <source>
        <strain evidence="10">Tak-1</strain>
    </source>
</reference>
<dbReference type="InterPro" id="IPR052610">
    <property type="entry name" value="bHLH_transcription_regulator"/>
</dbReference>
<dbReference type="GO" id="GO:0046983">
    <property type="term" value="F:protein dimerization activity"/>
    <property type="evidence" value="ECO:0007669"/>
    <property type="project" value="InterPro"/>
</dbReference>
<comment type="subcellular location">
    <subcellularLocation>
        <location evidence="1">Nucleus</location>
    </subcellularLocation>
</comment>
<protein>
    <recommendedName>
        <fullName evidence="6">BHLH domain-containing protein</fullName>
    </recommendedName>
</protein>
<keyword evidence="9" id="KW-1185">Reference proteome</keyword>
<dbReference type="GO" id="GO:0005634">
    <property type="term" value="C:nucleus"/>
    <property type="evidence" value="ECO:0007669"/>
    <property type="project" value="UniProtKB-SubCell"/>
</dbReference>
<proteinExistence type="predicted"/>
<dbReference type="SMART" id="SM00353">
    <property type="entry name" value="HLH"/>
    <property type="match status" value="1"/>
</dbReference>
<evidence type="ECO:0000256" key="2">
    <source>
        <dbReference type="ARBA" id="ARBA00023015"/>
    </source>
</evidence>
<dbReference type="Proteomes" id="UP000077202">
    <property type="component" value="Unassembled WGS sequence"/>
</dbReference>
<evidence type="ECO:0000313" key="10">
    <source>
        <dbReference type="Proteomes" id="UP001162541"/>
    </source>
</evidence>
<dbReference type="CDD" id="cd11452">
    <property type="entry name" value="bHLH_AtNAI1_like"/>
    <property type="match status" value="1"/>
</dbReference>
<sequence>MEFAPSSTSAMQWLSEMGLEDPSLVRHLDSLFPPTSESLVNVVGHQNGHNLSFPSLMPGFKTGNDVKIPSAVPPHNLSSYSSPLDSLCNLERPMKMLRSNAWEGNISQQGQRSSTVPIYSGKPQHRMVQFLQPEKIGNHRTEGFTSLSKIPDETLESVASTTTSIPCRNGLRIQENCNDVHSSIETESNSCGRESPNSLGESMPGKRKPDMDYVDVKPDRVNAVQAPFTTVKGSGHTQDHIMAERKRREKLSQRFIALSAIVPGLKKMDKASVLGDAIKYVKQLQDRVKTLEESTPKKGLRTVYTVKKQSRNASDEEDTSENTTVTTVEDEEQAAEIEARMIEKNVLIKLHCEKKKGVLVKSLAELEKLRLVVVSANILSFSATALDLTFNAKVEEGSELTADDIVNALQKLFKTFT</sequence>
<dbReference type="AlphaFoldDB" id="A0A176VHM2"/>
<evidence type="ECO:0000256" key="5">
    <source>
        <dbReference type="SAM" id="MobiDB-lite"/>
    </source>
</evidence>
<dbReference type="Pfam" id="PF00010">
    <property type="entry name" value="HLH"/>
    <property type="match status" value="1"/>
</dbReference>
<dbReference type="SUPFAM" id="SSF47459">
    <property type="entry name" value="HLH, helix-loop-helix DNA-binding domain"/>
    <property type="match status" value="1"/>
</dbReference>
<evidence type="ECO:0000256" key="4">
    <source>
        <dbReference type="ARBA" id="ARBA00023242"/>
    </source>
</evidence>
<feature type="compositionally biased region" description="Polar residues" evidence="5">
    <location>
        <begin position="185"/>
        <end position="200"/>
    </location>
</feature>
<evidence type="ECO:0000256" key="1">
    <source>
        <dbReference type="ARBA" id="ARBA00004123"/>
    </source>
</evidence>
<evidence type="ECO:0000313" key="7">
    <source>
        <dbReference type="EMBL" id="BBN13565.1"/>
    </source>
</evidence>
<evidence type="ECO:0000259" key="6">
    <source>
        <dbReference type="PROSITE" id="PS50888"/>
    </source>
</evidence>
<reference evidence="7" key="2">
    <citation type="journal article" date="2019" name="Curr. Biol.">
        <title>Chromatin organization in early land plants reveals an ancestral association between H3K27me3, transposons, and constitutive heterochromatin.</title>
        <authorList>
            <person name="Montgomery S.A."/>
            <person name="Tanizawa Y."/>
            <person name="Galik B."/>
            <person name="Wang N."/>
            <person name="Ito T."/>
            <person name="Mochizuki T."/>
            <person name="Akimcheva S."/>
            <person name="Bowman J."/>
            <person name="Cognat V."/>
            <person name="Drouard L."/>
            <person name="Ekker H."/>
            <person name="Houng S."/>
            <person name="Kohchi T."/>
            <person name="Lin S."/>
            <person name="Liu L.D."/>
            <person name="Nakamura Y."/>
            <person name="Valeeva L.R."/>
            <person name="Shakirov E.V."/>
            <person name="Shippen D.E."/>
            <person name="Wei W."/>
            <person name="Yagura M."/>
            <person name="Yamaoka S."/>
            <person name="Yamato K.T."/>
            <person name="Liu C."/>
            <person name="Berger F."/>
        </authorList>
    </citation>
    <scope>NUCLEOTIDE SEQUENCE [LARGE SCALE GENOMIC DNA]</scope>
    <source>
        <strain evidence="7">Tak-1</strain>
    </source>
</reference>
<accession>A0A176VHM2</accession>
<dbReference type="PANTHER" id="PTHR45959:SF2">
    <property type="entry name" value="BHLH TRANSCRIPTION FACTOR"/>
    <property type="match status" value="1"/>
</dbReference>
<name>A0A176VHM2_MARPO</name>
<organism evidence="8 9">
    <name type="scientific">Marchantia polymorpha subsp. ruderalis</name>
    <dbReference type="NCBI Taxonomy" id="1480154"/>
    <lineage>
        <taxon>Eukaryota</taxon>
        <taxon>Viridiplantae</taxon>
        <taxon>Streptophyta</taxon>
        <taxon>Embryophyta</taxon>
        <taxon>Marchantiophyta</taxon>
        <taxon>Marchantiopsida</taxon>
        <taxon>Marchantiidae</taxon>
        <taxon>Marchantiales</taxon>
        <taxon>Marchantiaceae</taxon>
        <taxon>Marchantia</taxon>
    </lineage>
</organism>
<reference evidence="8 9" key="1">
    <citation type="submission" date="2016-03" db="EMBL/GenBank/DDBJ databases">
        <title>Mechanisms controlling the formation of the plant cell surface in tip-growing cells are functionally conserved among land plants.</title>
        <authorList>
            <person name="Honkanen S."/>
            <person name="Jones V.A."/>
            <person name="Morieri G."/>
            <person name="Champion C."/>
            <person name="Hetherington A.J."/>
            <person name="Kelly S."/>
            <person name="Saint-Marcoux D."/>
            <person name="Proust H."/>
            <person name="Prescott H."/>
            <person name="Dolan L."/>
        </authorList>
    </citation>
    <scope>NUCLEOTIDE SEQUENCE [LARGE SCALE GENOMIC DNA]</scope>
    <source>
        <strain evidence="9">cv. Tak-1 and cv. Tak-2</strain>
        <tissue evidence="8">Whole gametophyte</tissue>
    </source>
</reference>
<dbReference type="Pfam" id="PF22754">
    <property type="entry name" value="bHLH-TF_ACT-like_plant"/>
    <property type="match status" value="1"/>
</dbReference>
<gene>
    <name evidence="8" type="ORF">AXG93_1992s1010</name>
    <name evidence="7" type="ORF">Mp_6g04650</name>
</gene>